<protein>
    <recommendedName>
        <fullName evidence="4">BAR domain-containing protein</fullName>
    </recommendedName>
</protein>
<gene>
    <name evidence="2" type="ORF">CAMP_LOCUS7465</name>
</gene>
<dbReference type="Proteomes" id="UP001152747">
    <property type="component" value="Unassembled WGS sequence"/>
</dbReference>
<feature type="region of interest" description="Disordered" evidence="1">
    <location>
        <begin position="1"/>
        <end position="21"/>
    </location>
</feature>
<dbReference type="PANTHER" id="PTHR39364">
    <property type="entry name" value="PROTEIN CBG04867"/>
    <property type="match status" value="1"/>
</dbReference>
<evidence type="ECO:0008006" key="4">
    <source>
        <dbReference type="Google" id="ProtNLM"/>
    </source>
</evidence>
<sequence>MSSNDQENAGNAKKEDTPQLPRQFYGQAEYKSEGGAFSALLMRRKVQMPQDCKALCKPIESYKLSADRMHKALMFLLVENVVLSSKIGVLDVPENIEMDRPYKNIMEYLGNFEKCLKKGRKGTYPSFDPSIKAFKNMNIETEKYVKKQLQTLRSLTIFIGYDYWEYVRLRRIYWDSLENYDNALTLQSKERTPEAEAATLAAQTWRNDQKNKMCEYIKKLNAEKLPKNAECVVKFAEEAMQYHTKMEEILKDMNATPADSSVIQIWLDGWIWYEIDATIHCSALLDFGSFLDLLDFGARRCQECRVIADAGNCESKFW</sequence>
<organism evidence="2 3">
    <name type="scientific">Caenorhabditis angaria</name>
    <dbReference type="NCBI Taxonomy" id="860376"/>
    <lineage>
        <taxon>Eukaryota</taxon>
        <taxon>Metazoa</taxon>
        <taxon>Ecdysozoa</taxon>
        <taxon>Nematoda</taxon>
        <taxon>Chromadorea</taxon>
        <taxon>Rhabditida</taxon>
        <taxon>Rhabditina</taxon>
        <taxon>Rhabditomorpha</taxon>
        <taxon>Rhabditoidea</taxon>
        <taxon>Rhabditidae</taxon>
        <taxon>Peloderinae</taxon>
        <taxon>Caenorhabditis</taxon>
    </lineage>
</organism>
<evidence type="ECO:0000313" key="3">
    <source>
        <dbReference type="Proteomes" id="UP001152747"/>
    </source>
</evidence>
<evidence type="ECO:0000313" key="2">
    <source>
        <dbReference type="EMBL" id="CAI5444828.1"/>
    </source>
</evidence>
<dbReference type="Gene3D" id="1.20.1270.60">
    <property type="entry name" value="Arfaptin homology (AH) domain/BAR domain"/>
    <property type="match status" value="1"/>
</dbReference>
<accession>A0A9P1IH84</accession>
<dbReference type="AlphaFoldDB" id="A0A9P1IH84"/>
<comment type="caution">
    <text evidence="2">The sequence shown here is derived from an EMBL/GenBank/DDBJ whole genome shotgun (WGS) entry which is preliminary data.</text>
</comment>
<dbReference type="PANTHER" id="PTHR39364:SF1">
    <property type="entry name" value="DUF5045 DOMAIN-CONTAINING PROTEIN-RELATED"/>
    <property type="match status" value="1"/>
</dbReference>
<evidence type="ECO:0000256" key="1">
    <source>
        <dbReference type="SAM" id="MobiDB-lite"/>
    </source>
</evidence>
<keyword evidence="3" id="KW-1185">Reference proteome</keyword>
<reference evidence="2" key="1">
    <citation type="submission" date="2022-11" db="EMBL/GenBank/DDBJ databases">
        <authorList>
            <person name="Kikuchi T."/>
        </authorList>
    </citation>
    <scope>NUCLEOTIDE SEQUENCE</scope>
    <source>
        <strain evidence="2">PS1010</strain>
    </source>
</reference>
<proteinExistence type="predicted"/>
<name>A0A9P1IH84_9PELO</name>
<dbReference type="EMBL" id="CANHGI010000003">
    <property type="protein sequence ID" value="CAI5444828.1"/>
    <property type="molecule type" value="Genomic_DNA"/>
</dbReference>
<dbReference type="InterPro" id="IPR027267">
    <property type="entry name" value="AH/BAR_dom_sf"/>
</dbReference>
<dbReference type="OrthoDB" id="5789125at2759"/>